<protein>
    <recommendedName>
        <fullName evidence="3">YqcC-like domain-containing protein</fullName>
    </recommendedName>
</protein>
<dbReference type="Proteomes" id="UP000235916">
    <property type="component" value="Unassembled WGS sequence"/>
</dbReference>
<dbReference type="InterPro" id="IPR036814">
    <property type="entry name" value="YqcC-like_sf"/>
</dbReference>
<keyword evidence="2" id="KW-1185">Reference proteome</keyword>
<evidence type="ECO:0000313" key="1">
    <source>
        <dbReference type="EMBL" id="PND36808.1"/>
    </source>
</evidence>
<gene>
    <name evidence="1" type="ORF">C1O66_04150</name>
</gene>
<sequence length="110" mass="12551">MTSQPFEKIALAARVVEEEMKRVGYWSAEPCPEFNPNELYGGATFESWLQFEYLPKVSRAVEVLSLVDLPQYRVGLAALRQYDYHSSIPEAHILMSACFELERVLDAVHA</sequence>
<comment type="caution">
    <text evidence="1">The sequence shown here is derived from an EMBL/GenBank/DDBJ whole genome shotgun (WGS) entry which is preliminary data.</text>
</comment>
<dbReference type="SUPFAM" id="SSF158452">
    <property type="entry name" value="YqcC-like"/>
    <property type="match status" value="1"/>
</dbReference>
<evidence type="ECO:0000313" key="2">
    <source>
        <dbReference type="Proteomes" id="UP000235916"/>
    </source>
</evidence>
<dbReference type="OrthoDB" id="277943at2"/>
<dbReference type="AlphaFoldDB" id="A0A2N8KTK9"/>
<dbReference type="EMBL" id="POSP01000003">
    <property type="protein sequence ID" value="PND36808.1"/>
    <property type="molecule type" value="Genomic_DNA"/>
</dbReference>
<accession>A0A2N8KTK9</accession>
<name>A0A2N8KTK9_9BURK</name>
<dbReference type="RefSeq" id="WP_102766729.1">
    <property type="nucleotide sequence ID" value="NZ_POSP01000003.1"/>
</dbReference>
<reference evidence="1 2" key="1">
    <citation type="submission" date="2018-01" db="EMBL/GenBank/DDBJ databases">
        <title>Draft genome sequence of Paucibacter aquatile CR182 isolated from freshwater of the Nakdong River.</title>
        <authorList>
            <person name="Choi A."/>
            <person name="Chung E.J."/>
        </authorList>
    </citation>
    <scope>NUCLEOTIDE SEQUENCE [LARGE SCALE GENOMIC DNA]</scope>
    <source>
        <strain evidence="1 2">CR182</strain>
    </source>
</reference>
<evidence type="ECO:0008006" key="3">
    <source>
        <dbReference type="Google" id="ProtNLM"/>
    </source>
</evidence>
<proteinExistence type="predicted"/>
<organism evidence="1 2">
    <name type="scientific">Kinneretia aquatilis</name>
    <dbReference type="NCBI Taxonomy" id="2070761"/>
    <lineage>
        <taxon>Bacteria</taxon>
        <taxon>Pseudomonadati</taxon>
        <taxon>Pseudomonadota</taxon>
        <taxon>Betaproteobacteria</taxon>
        <taxon>Burkholderiales</taxon>
        <taxon>Sphaerotilaceae</taxon>
        <taxon>Roseateles</taxon>
    </lineage>
</organism>